<dbReference type="PANTHER" id="PTHR45624">
    <property type="entry name" value="MITOCHONDRIAL BASIC AMINO ACIDS TRANSPORTER-RELATED"/>
    <property type="match status" value="1"/>
</dbReference>
<evidence type="ECO:0000256" key="8">
    <source>
        <dbReference type="ARBA" id="ARBA00023136"/>
    </source>
</evidence>
<sequence>MADLRTVNKLLAGSVGGAAQVLVGQPLDAIKTRAQVAPRGMLSPLLGIAGVNSLLFASYGLAKQVVTPFGELSLPQTALAGAMAGVLNVVLASPGHVSAPHSITEEYQEIRCSFCSPVFETARFSPDPTALLHQVQIFPEQGSAEGLDQ</sequence>
<evidence type="ECO:0000256" key="2">
    <source>
        <dbReference type="ARBA" id="ARBA00006375"/>
    </source>
</evidence>
<evidence type="ECO:0000313" key="11">
    <source>
        <dbReference type="Proteomes" id="UP000736335"/>
    </source>
</evidence>
<name>A0A9P6H8J7_9AGAM</name>
<dbReference type="GO" id="GO:0031966">
    <property type="term" value="C:mitochondrial membrane"/>
    <property type="evidence" value="ECO:0007669"/>
    <property type="project" value="UniProtKB-SubCell"/>
</dbReference>
<reference evidence="10" key="1">
    <citation type="journal article" date="2020" name="Nat. Commun.">
        <title>Large-scale genome sequencing of mycorrhizal fungi provides insights into the early evolution of symbiotic traits.</title>
        <authorList>
            <person name="Miyauchi S."/>
            <person name="Kiss E."/>
            <person name="Kuo A."/>
            <person name="Drula E."/>
            <person name="Kohler A."/>
            <person name="Sanchez-Garcia M."/>
            <person name="Morin E."/>
            <person name="Andreopoulos B."/>
            <person name="Barry K.W."/>
            <person name="Bonito G."/>
            <person name="Buee M."/>
            <person name="Carver A."/>
            <person name="Chen C."/>
            <person name="Cichocki N."/>
            <person name="Clum A."/>
            <person name="Culley D."/>
            <person name="Crous P.W."/>
            <person name="Fauchery L."/>
            <person name="Girlanda M."/>
            <person name="Hayes R.D."/>
            <person name="Keri Z."/>
            <person name="LaButti K."/>
            <person name="Lipzen A."/>
            <person name="Lombard V."/>
            <person name="Magnuson J."/>
            <person name="Maillard F."/>
            <person name="Murat C."/>
            <person name="Nolan M."/>
            <person name="Ohm R.A."/>
            <person name="Pangilinan J."/>
            <person name="Pereira M.F."/>
            <person name="Perotto S."/>
            <person name="Peter M."/>
            <person name="Pfister S."/>
            <person name="Riley R."/>
            <person name="Sitrit Y."/>
            <person name="Stielow J.B."/>
            <person name="Szollosi G."/>
            <person name="Zifcakova L."/>
            <person name="Stursova M."/>
            <person name="Spatafora J.W."/>
            <person name="Tedersoo L."/>
            <person name="Vaario L.M."/>
            <person name="Yamada A."/>
            <person name="Yan M."/>
            <person name="Wang P."/>
            <person name="Xu J."/>
            <person name="Bruns T."/>
            <person name="Baldrian P."/>
            <person name="Vilgalys R."/>
            <person name="Dunand C."/>
            <person name="Henrissat B."/>
            <person name="Grigoriev I.V."/>
            <person name="Hibbett D."/>
            <person name="Nagy L.G."/>
            <person name="Martin F.M."/>
        </authorList>
    </citation>
    <scope>NUCLEOTIDE SEQUENCE</scope>
    <source>
        <strain evidence="10">UH-Tt-Lm1</strain>
    </source>
</reference>
<keyword evidence="5" id="KW-0677">Repeat</keyword>
<protein>
    <submittedName>
        <fullName evidence="10">Uncharacterized protein</fullName>
    </submittedName>
</protein>
<comment type="subcellular location">
    <subcellularLocation>
        <location evidence="1">Mitochondrion membrane</location>
        <topology evidence="1">Multi-pass membrane protein</topology>
    </subcellularLocation>
</comment>
<evidence type="ECO:0000256" key="3">
    <source>
        <dbReference type="ARBA" id="ARBA00022448"/>
    </source>
</evidence>
<dbReference type="Gene3D" id="1.50.40.10">
    <property type="entry name" value="Mitochondrial carrier domain"/>
    <property type="match status" value="1"/>
</dbReference>
<gene>
    <name evidence="10" type="ORF">BJ322DRAFT_1078038</name>
</gene>
<dbReference type="EMBL" id="WIUZ02000013">
    <property type="protein sequence ID" value="KAF9781754.1"/>
    <property type="molecule type" value="Genomic_DNA"/>
</dbReference>
<evidence type="ECO:0000256" key="4">
    <source>
        <dbReference type="ARBA" id="ARBA00022692"/>
    </source>
</evidence>
<evidence type="ECO:0000256" key="9">
    <source>
        <dbReference type="SAM" id="Phobius"/>
    </source>
</evidence>
<dbReference type="OrthoDB" id="14252at2759"/>
<dbReference type="InterPro" id="IPR050567">
    <property type="entry name" value="Mitochondrial_Carrier"/>
</dbReference>
<comment type="caution">
    <text evidence="10">The sequence shown here is derived from an EMBL/GenBank/DDBJ whole genome shotgun (WGS) entry which is preliminary data.</text>
</comment>
<feature type="transmembrane region" description="Helical" evidence="9">
    <location>
        <begin position="41"/>
        <end position="62"/>
    </location>
</feature>
<dbReference type="SUPFAM" id="SSF103506">
    <property type="entry name" value="Mitochondrial carrier"/>
    <property type="match status" value="1"/>
</dbReference>
<evidence type="ECO:0000256" key="6">
    <source>
        <dbReference type="ARBA" id="ARBA00022989"/>
    </source>
</evidence>
<evidence type="ECO:0000313" key="10">
    <source>
        <dbReference type="EMBL" id="KAF9781754.1"/>
    </source>
</evidence>
<dbReference type="Pfam" id="PF00153">
    <property type="entry name" value="Mito_carr"/>
    <property type="match status" value="1"/>
</dbReference>
<proteinExistence type="inferred from homology"/>
<dbReference type="InterPro" id="IPR023395">
    <property type="entry name" value="MCP_dom_sf"/>
</dbReference>
<keyword evidence="6 9" id="KW-1133">Transmembrane helix</keyword>
<evidence type="ECO:0000256" key="1">
    <source>
        <dbReference type="ARBA" id="ARBA00004225"/>
    </source>
</evidence>
<reference evidence="10" key="2">
    <citation type="submission" date="2020-11" db="EMBL/GenBank/DDBJ databases">
        <authorList>
            <consortium name="DOE Joint Genome Institute"/>
            <person name="Kuo A."/>
            <person name="Miyauchi S."/>
            <person name="Kiss E."/>
            <person name="Drula E."/>
            <person name="Kohler A."/>
            <person name="Sanchez-Garcia M."/>
            <person name="Andreopoulos B."/>
            <person name="Barry K.W."/>
            <person name="Bonito G."/>
            <person name="Buee M."/>
            <person name="Carver A."/>
            <person name="Chen C."/>
            <person name="Cichocki N."/>
            <person name="Clum A."/>
            <person name="Culley D."/>
            <person name="Crous P.W."/>
            <person name="Fauchery L."/>
            <person name="Girlanda M."/>
            <person name="Hayes R."/>
            <person name="Keri Z."/>
            <person name="Labutti K."/>
            <person name="Lipzen A."/>
            <person name="Lombard V."/>
            <person name="Magnuson J."/>
            <person name="Maillard F."/>
            <person name="Morin E."/>
            <person name="Murat C."/>
            <person name="Nolan M."/>
            <person name="Ohm R."/>
            <person name="Pangilinan J."/>
            <person name="Pereira M."/>
            <person name="Perotto S."/>
            <person name="Peter M."/>
            <person name="Riley R."/>
            <person name="Sitrit Y."/>
            <person name="Stielow B."/>
            <person name="Szollosi G."/>
            <person name="Zifcakova L."/>
            <person name="Stursova M."/>
            <person name="Spatafora J.W."/>
            <person name="Tedersoo L."/>
            <person name="Vaario L.-M."/>
            <person name="Yamada A."/>
            <person name="Yan M."/>
            <person name="Wang P."/>
            <person name="Xu J."/>
            <person name="Bruns T."/>
            <person name="Baldrian P."/>
            <person name="Vilgalys R."/>
            <person name="Henrissat B."/>
            <person name="Grigoriev I.V."/>
            <person name="Hibbett D."/>
            <person name="Nagy L.G."/>
            <person name="Martin F.M."/>
        </authorList>
    </citation>
    <scope>NUCLEOTIDE SEQUENCE</scope>
    <source>
        <strain evidence="10">UH-Tt-Lm1</strain>
    </source>
</reference>
<keyword evidence="8 9" id="KW-0472">Membrane</keyword>
<organism evidence="10 11">
    <name type="scientific">Thelephora terrestris</name>
    <dbReference type="NCBI Taxonomy" id="56493"/>
    <lineage>
        <taxon>Eukaryota</taxon>
        <taxon>Fungi</taxon>
        <taxon>Dikarya</taxon>
        <taxon>Basidiomycota</taxon>
        <taxon>Agaricomycotina</taxon>
        <taxon>Agaricomycetes</taxon>
        <taxon>Thelephorales</taxon>
        <taxon>Thelephoraceae</taxon>
        <taxon>Thelephora</taxon>
    </lineage>
</organism>
<dbReference type="InterPro" id="IPR018108">
    <property type="entry name" value="MCP_transmembrane"/>
</dbReference>
<dbReference type="GO" id="GO:0000064">
    <property type="term" value="F:L-ornithine transmembrane transporter activity"/>
    <property type="evidence" value="ECO:0007669"/>
    <property type="project" value="TreeGrafter"/>
</dbReference>
<comment type="similarity">
    <text evidence="2">Belongs to the mitochondrial carrier (TC 2.A.29) family.</text>
</comment>
<feature type="transmembrane region" description="Helical" evidence="9">
    <location>
        <begin position="74"/>
        <end position="92"/>
    </location>
</feature>
<evidence type="ECO:0000256" key="7">
    <source>
        <dbReference type="ARBA" id="ARBA00023128"/>
    </source>
</evidence>
<keyword evidence="7" id="KW-0496">Mitochondrion</keyword>
<dbReference type="Proteomes" id="UP000736335">
    <property type="component" value="Unassembled WGS sequence"/>
</dbReference>
<accession>A0A9P6H8J7</accession>
<keyword evidence="11" id="KW-1185">Reference proteome</keyword>
<evidence type="ECO:0000256" key="5">
    <source>
        <dbReference type="ARBA" id="ARBA00022737"/>
    </source>
</evidence>
<dbReference type="PANTHER" id="PTHR45624:SF45">
    <property type="entry name" value="MITOCHONDRIAL CARRIER"/>
    <property type="match status" value="1"/>
</dbReference>
<dbReference type="AlphaFoldDB" id="A0A9P6H8J7"/>
<dbReference type="GO" id="GO:1990575">
    <property type="term" value="P:mitochondrial L-ornithine transmembrane transport"/>
    <property type="evidence" value="ECO:0007669"/>
    <property type="project" value="TreeGrafter"/>
</dbReference>
<keyword evidence="3" id="KW-0813">Transport</keyword>
<keyword evidence="4 9" id="KW-0812">Transmembrane</keyword>